<dbReference type="PANTHER" id="PTHR11439:SF461">
    <property type="entry name" value="OS10G0432200 PROTEIN"/>
    <property type="match status" value="1"/>
</dbReference>
<feature type="domain" description="Reverse transcriptase Ty1/copia-type" evidence="1">
    <location>
        <begin position="1"/>
        <end position="73"/>
    </location>
</feature>
<name>A0ABD2YA73_9GENT</name>
<accession>A0ABD2YA73</accession>
<dbReference type="InterPro" id="IPR013103">
    <property type="entry name" value="RVT_2"/>
</dbReference>
<evidence type="ECO:0000259" key="1">
    <source>
        <dbReference type="Pfam" id="PF07727"/>
    </source>
</evidence>
<keyword evidence="3" id="KW-1185">Reference proteome</keyword>
<dbReference type="Proteomes" id="UP001630127">
    <property type="component" value="Unassembled WGS sequence"/>
</dbReference>
<organism evidence="2 3">
    <name type="scientific">Cinchona calisaya</name>
    <dbReference type="NCBI Taxonomy" id="153742"/>
    <lineage>
        <taxon>Eukaryota</taxon>
        <taxon>Viridiplantae</taxon>
        <taxon>Streptophyta</taxon>
        <taxon>Embryophyta</taxon>
        <taxon>Tracheophyta</taxon>
        <taxon>Spermatophyta</taxon>
        <taxon>Magnoliopsida</taxon>
        <taxon>eudicotyledons</taxon>
        <taxon>Gunneridae</taxon>
        <taxon>Pentapetalae</taxon>
        <taxon>asterids</taxon>
        <taxon>lamiids</taxon>
        <taxon>Gentianales</taxon>
        <taxon>Rubiaceae</taxon>
        <taxon>Cinchonoideae</taxon>
        <taxon>Cinchoneae</taxon>
        <taxon>Cinchona</taxon>
    </lineage>
</organism>
<reference evidence="2 3" key="1">
    <citation type="submission" date="2024-11" db="EMBL/GenBank/DDBJ databases">
        <title>A near-complete genome assembly of Cinchona calisaya.</title>
        <authorList>
            <person name="Lian D.C."/>
            <person name="Zhao X.W."/>
            <person name="Wei L."/>
        </authorList>
    </citation>
    <scope>NUCLEOTIDE SEQUENCE [LARGE SCALE GENOMIC DNA]</scope>
    <source>
        <tissue evidence="2">Nenye</tissue>
    </source>
</reference>
<comment type="caution">
    <text evidence="2">The sequence shown here is derived from an EMBL/GenBank/DDBJ whole genome shotgun (WGS) entry which is preliminary data.</text>
</comment>
<evidence type="ECO:0000313" key="2">
    <source>
        <dbReference type="EMBL" id="KAL3503332.1"/>
    </source>
</evidence>
<proteinExistence type="predicted"/>
<dbReference type="SUPFAM" id="SSF56672">
    <property type="entry name" value="DNA/RNA polymerases"/>
    <property type="match status" value="1"/>
</dbReference>
<dbReference type="InterPro" id="IPR043502">
    <property type="entry name" value="DNA/RNA_pol_sf"/>
</dbReference>
<sequence>MIITADDLDGITVLKRHLHQHFKMKDLGFLSYFFGLEISSNSNGYFLTQAKYILALLARAGLTNSIIVSTPIETNARFTPRDGSPISNLTLYCQLLGSLVYLTVTRPDIAYAVHVVSQFMEAPRTTHFAAVLRILRYLKGTPFHGLHFSCHSTLDLHAYSDTDWSGDLTDRCSITGFCFFLSTSLIS</sequence>
<dbReference type="AlphaFoldDB" id="A0ABD2YA73"/>
<evidence type="ECO:0000313" key="3">
    <source>
        <dbReference type="Proteomes" id="UP001630127"/>
    </source>
</evidence>
<gene>
    <name evidence="2" type="ORF">ACH5RR_037781</name>
</gene>
<dbReference type="Pfam" id="PF07727">
    <property type="entry name" value="RVT_2"/>
    <property type="match status" value="1"/>
</dbReference>
<dbReference type="EMBL" id="JBJUIK010000015">
    <property type="protein sequence ID" value="KAL3503332.1"/>
    <property type="molecule type" value="Genomic_DNA"/>
</dbReference>
<dbReference type="PANTHER" id="PTHR11439">
    <property type="entry name" value="GAG-POL-RELATED RETROTRANSPOSON"/>
    <property type="match status" value="1"/>
</dbReference>
<protein>
    <recommendedName>
        <fullName evidence="1">Reverse transcriptase Ty1/copia-type domain-containing protein</fullName>
    </recommendedName>
</protein>